<dbReference type="InterPro" id="IPR005162">
    <property type="entry name" value="Retrotrans_gag_dom"/>
</dbReference>
<comment type="caution">
    <text evidence="2">The sequence shown here is derived from an EMBL/GenBank/DDBJ whole genome shotgun (WGS) entry which is preliminary data.</text>
</comment>
<dbReference type="PANTHER" id="PTHR33194:SF4">
    <property type="entry name" value="CCHC-TYPE DOMAIN-CONTAINING PROTEIN"/>
    <property type="match status" value="1"/>
</dbReference>
<organism evidence="2 3">
    <name type="scientific">Amblyomma americanum</name>
    <name type="common">Lone star tick</name>
    <dbReference type="NCBI Taxonomy" id="6943"/>
    <lineage>
        <taxon>Eukaryota</taxon>
        <taxon>Metazoa</taxon>
        <taxon>Ecdysozoa</taxon>
        <taxon>Arthropoda</taxon>
        <taxon>Chelicerata</taxon>
        <taxon>Arachnida</taxon>
        <taxon>Acari</taxon>
        <taxon>Parasitiformes</taxon>
        <taxon>Ixodida</taxon>
        <taxon>Ixodoidea</taxon>
        <taxon>Ixodidae</taxon>
        <taxon>Amblyomminae</taxon>
        <taxon>Amblyomma</taxon>
    </lineage>
</organism>
<feature type="domain" description="Retrotransposon gag" evidence="1">
    <location>
        <begin position="49"/>
        <end position="129"/>
    </location>
</feature>
<accession>A0AAQ4EI26</accession>
<name>A0AAQ4EI26_AMBAM</name>
<evidence type="ECO:0000313" key="2">
    <source>
        <dbReference type="EMBL" id="KAK8774426.1"/>
    </source>
</evidence>
<reference evidence="2 3" key="1">
    <citation type="journal article" date="2023" name="Arcadia Sci">
        <title>De novo assembly of a long-read Amblyomma americanum tick genome.</title>
        <authorList>
            <person name="Chou S."/>
            <person name="Poskanzer K.E."/>
            <person name="Rollins M."/>
            <person name="Thuy-Boun P.S."/>
        </authorList>
    </citation>
    <scope>NUCLEOTIDE SEQUENCE [LARGE SCALE GENOMIC DNA]</scope>
    <source>
        <strain evidence="2">F_SG_1</strain>
        <tissue evidence="2">Salivary glands</tissue>
    </source>
</reference>
<evidence type="ECO:0000313" key="3">
    <source>
        <dbReference type="Proteomes" id="UP001321473"/>
    </source>
</evidence>
<protein>
    <recommendedName>
        <fullName evidence="1">Retrotransposon gag domain-containing protein</fullName>
    </recommendedName>
</protein>
<dbReference type="AlphaFoldDB" id="A0AAQ4EI26"/>
<dbReference type="PANTHER" id="PTHR33194">
    <property type="entry name" value="ZINC KNUCKLE DOMAINCONTAINING PROTEIN"/>
    <property type="match status" value="1"/>
</dbReference>
<evidence type="ECO:0000259" key="1">
    <source>
        <dbReference type="Pfam" id="PF03732"/>
    </source>
</evidence>
<proteinExistence type="predicted"/>
<gene>
    <name evidence="2" type="ORF">V5799_011041</name>
</gene>
<dbReference type="EMBL" id="JARKHS020015414">
    <property type="protein sequence ID" value="KAK8774426.1"/>
    <property type="molecule type" value="Genomic_DNA"/>
</dbReference>
<keyword evidence="3" id="KW-1185">Reference proteome</keyword>
<dbReference type="Pfam" id="PF03732">
    <property type="entry name" value="Retrotrans_gag"/>
    <property type="match status" value="1"/>
</dbReference>
<sequence>MSTSIILQHPRVPPTFNGSLGEDPEEWLDQFERVASFNKWDDVAKIGHVFFSLDGSAHTWYENNESSLTTWELFKRELLKVFTSVVRKGRAERLLESGIQISNEPVRGYVEEMKRLFRRADPEMTEEKKV</sequence>
<dbReference type="Proteomes" id="UP001321473">
    <property type="component" value="Unassembled WGS sequence"/>
</dbReference>